<gene>
    <name evidence="10" type="ORF">OV287_30610</name>
</gene>
<dbReference type="InterPro" id="IPR050736">
    <property type="entry name" value="Sensor_HK_Regulatory"/>
</dbReference>
<dbReference type="SUPFAM" id="SSF55874">
    <property type="entry name" value="ATPase domain of HSP90 chaperone/DNA topoisomerase II/histidine kinase"/>
    <property type="match status" value="1"/>
</dbReference>
<evidence type="ECO:0000259" key="9">
    <source>
        <dbReference type="PROSITE" id="PS50113"/>
    </source>
</evidence>
<dbReference type="InterPro" id="IPR000700">
    <property type="entry name" value="PAS-assoc_C"/>
</dbReference>
<dbReference type="EMBL" id="JAPNKA010000001">
    <property type="protein sequence ID" value="MCY1078823.1"/>
    <property type="molecule type" value="Genomic_DNA"/>
</dbReference>
<dbReference type="Gene3D" id="1.10.287.130">
    <property type="match status" value="1"/>
</dbReference>
<feature type="domain" description="PAC" evidence="9">
    <location>
        <begin position="116"/>
        <end position="167"/>
    </location>
</feature>
<keyword evidence="5 10" id="KW-0418">Kinase</keyword>
<dbReference type="InterPro" id="IPR035965">
    <property type="entry name" value="PAS-like_dom_sf"/>
</dbReference>
<keyword evidence="4" id="KW-0808">Transferase</keyword>
<dbReference type="InterPro" id="IPR003661">
    <property type="entry name" value="HisK_dim/P_dom"/>
</dbReference>
<dbReference type="Proteomes" id="UP001207654">
    <property type="component" value="Unassembled WGS sequence"/>
</dbReference>
<evidence type="ECO:0000259" key="8">
    <source>
        <dbReference type="PROSITE" id="PS50109"/>
    </source>
</evidence>
<dbReference type="PANTHER" id="PTHR43711:SF1">
    <property type="entry name" value="HISTIDINE KINASE 1"/>
    <property type="match status" value="1"/>
</dbReference>
<keyword evidence="3" id="KW-0597">Phosphoprotein</keyword>
<evidence type="ECO:0000256" key="6">
    <source>
        <dbReference type="ARBA" id="ARBA00023012"/>
    </source>
</evidence>
<dbReference type="PROSITE" id="PS50113">
    <property type="entry name" value="PAC"/>
    <property type="match status" value="1"/>
</dbReference>
<keyword evidence="11" id="KW-1185">Reference proteome</keyword>
<dbReference type="PRINTS" id="PR00344">
    <property type="entry name" value="BCTRLSENSOR"/>
</dbReference>
<evidence type="ECO:0000256" key="7">
    <source>
        <dbReference type="SAM" id="MobiDB-lite"/>
    </source>
</evidence>
<dbReference type="InterPro" id="IPR036890">
    <property type="entry name" value="HATPase_C_sf"/>
</dbReference>
<dbReference type="NCBIfam" id="TIGR00229">
    <property type="entry name" value="sensory_box"/>
    <property type="match status" value="1"/>
</dbReference>
<dbReference type="InterPro" id="IPR004358">
    <property type="entry name" value="Sig_transdc_His_kin-like_C"/>
</dbReference>
<protein>
    <recommendedName>
        <fullName evidence="2">histidine kinase</fullName>
        <ecNumber evidence="2">2.7.13.3</ecNumber>
    </recommendedName>
</protein>
<evidence type="ECO:0000313" key="11">
    <source>
        <dbReference type="Proteomes" id="UP001207654"/>
    </source>
</evidence>
<dbReference type="Gene3D" id="3.30.450.20">
    <property type="entry name" value="PAS domain"/>
    <property type="match status" value="1"/>
</dbReference>
<dbReference type="SUPFAM" id="SSF55785">
    <property type="entry name" value="PYP-like sensor domain (PAS domain)"/>
    <property type="match status" value="1"/>
</dbReference>
<dbReference type="Gene3D" id="3.30.565.10">
    <property type="entry name" value="Histidine kinase-like ATPase, C-terminal domain"/>
    <property type="match status" value="1"/>
</dbReference>
<dbReference type="InterPro" id="IPR036097">
    <property type="entry name" value="HisK_dim/P_sf"/>
</dbReference>
<evidence type="ECO:0000256" key="3">
    <source>
        <dbReference type="ARBA" id="ARBA00022553"/>
    </source>
</evidence>
<dbReference type="Pfam" id="PF00512">
    <property type="entry name" value="HisKA"/>
    <property type="match status" value="1"/>
</dbReference>
<dbReference type="InterPro" id="IPR000014">
    <property type="entry name" value="PAS"/>
</dbReference>
<dbReference type="PROSITE" id="PS50109">
    <property type="entry name" value="HIS_KIN"/>
    <property type="match status" value="1"/>
</dbReference>
<evidence type="ECO:0000256" key="2">
    <source>
        <dbReference type="ARBA" id="ARBA00012438"/>
    </source>
</evidence>
<dbReference type="RefSeq" id="WP_267537583.1">
    <property type="nucleotide sequence ID" value="NZ_JAPNKA010000001.1"/>
</dbReference>
<evidence type="ECO:0000256" key="1">
    <source>
        <dbReference type="ARBA" id="ARBA00000085"/>
    </source>
</evidence>
<dbReference type="GO" id="GO:0016301">
    <property type="term" value="F:kinase activity"/>
    <property type="evidence" value="ECO:0007669"/>
    <property type="project" value="UniProtKB-KW"/>
</dbReference>
<dbReference type="SMART" id="SM00388">
    <property type="entry name" value="HisKA"/>
    <property type="match status" value="1"/>
</dbReference>
<sequence>MSKPIDEAPEEPVTWESLRDAIIGLGERSIRKSYYATLQEHLTELARFRALLDETQEAIIVTELSTLRVMDANRKGLWMLGASSTAQLCQPLESFFASDEWRVLKACVHASQSEPRTGPGLLPLQREGEERVLELSIRQDTFGQRQYLVIVARDVTERMRIEQELRRAKESAEAAARAKAQFLGIASHELRTPLTSLLLLLQQGARRTGQAACGGELLTRMLRLARRLAVLVEDLLEVSRLEHDRIVMRPTHIDLRTIVADVVTDFRTRAPDRHFNLGLPSEPAYVEADTTRVVQVLSNLLENADKYSREGAPVEIRLEMMEGLVRVWVCDHGPGIPEEQRDLLFTPFGRLREVGQDSPGLGLGLYISRQLAELQGGQLRLEPADGRGTTFTFSLPLVSRPDREETELKWGNTRAGTQGSSIQPHRNSQG</sequence>
<dbReference type="InterPro" id="IPR003594">
    <property type="entry name" value="HATPase_dom"/>
</dbReference>
<feature type="domain" description="Histidine kinase" evidence="8">
    <location>
        <begin position="185"/>
        <end position="399"/>
    </location>
</feature>
<comment type="caution">
    <text evidence="10">The sequence shown here is derived from an EMBL/GenBank/DDBJ whole genome shotgun (WGS) entry which is preliminary data.</text>
</comment>
<dbReference type="SUPFAM" id="SSF47384">
    <property type="entry name" value="Homodimeric domain of signal transducing histidine kinase"/>
    <property type="match status" value="1"/>
</dbReference>
<evidence type="ECO:0000256" key="4">
    <source>
        <dbReference type="ARBA" id="ARBA00022679"/>
    </source>
</evidence>
<comment type="catalytic activity">
    <reaction evidence="1">
        <text>ATP + protein L-histidine = ADP + protein N-phospho-L-histidine.</text>
        <dbReference type="EC" id="2.7.13.3"/>
    </reaction>
</comment>
<evidence type="ECO:0000313" key="10">
    <source>
        <dbReference type="EMBL" id="MCY1078823.1"/>
    </source>
</evidence>
<dbReference type="PANTHER" id="PTHR43711">
    <property type="entry name" value="TWO-COMPONENT HISTIDINE KINASE"/>
    <property type="match status" value="1"/>
</dbReference>
<dbReference type="InterPro" id="IPR005467">
    <property type="entry name" value="His_kinase_dom"/>
</dbReference>
<dbReference type="EC" id="2.7.13.3" evidence="2"/>
<feature type="region of interest" description="Disordered" evidence="7">
    <location>
        <begin position="402"/>
        <end position="430"/>
    </location>
</feature>
<dbReference type="SMART" id="SM00387">
    <property type="entry name" value="HATPase_c"/>
    <property type="match status" value="1"/>
</dbReference>
<proteinExistence type="predicted"/>
<evidence type="ECO:0000256" key="5">
    <source>
        <dbReference type="ARBA" id="ARBA00022777"/>
    </source>
</evidence>
<name>A0ABT4AAX7_9BACT</name>
<accession>A0ABT4AAX7</accession>
<dbReference type="Pfam" id="PF02518">
    <property type="entry name" value="HATPase_c"/>
    <property type="match status" value="1"/>
</dbReference>
<keyword evidence="6" id="KW-0902">Two-component regulatory system</keyword>
<reference evidence="10 11" key="1">
    <citation type="submission" date="2022-11" db="EMBL/GenBank/DDBJ databases">
        <title>Minimal conservation of predation-associated metabolite biosynthetic gene clusters underscores biosynthetic potential of Myxococcota including descriptions for ten novel species: Archangium lansinium sp. nov., Myxococcus landrumus sp. nov., Nannocystis bai.</title>
        <authorList>
            <person name="Ahearne A."/>
            <person name="Stevens C."/>
            <person name="Phillips K."/>
        </authorList>
    </citation>
    <scope>NUCLEOTIDE SEQUENCE [LARGE SCALE GENOMIC DNA]</scope>
    <source>
        <strain evidence="10 11">MIWBW</strain>
    </source>
</reference>
<organism evidence="10 11">
    <name type="scientific">Archangium lansingense</name>
    <dbReference type="NCBI Taxonomy" id="2995310"/>
    <lineage>
        <taxon>Bacteria</taxon>
        <taxon>Pseudomonadati</taxon>
        <taxon>Myxococcota</taxon>
        <taxon>Myxococcia</taxon>
        <taxon>Myxococcales</taxon>
        <taxon>Cystobacterineae</taxon>
        <taxon>Archangiaceae</taxon>
        <taxon>Archangium</taxon>
    </lineage>
</organism>
<feature type="compositionally biased region" description="Polar residues" evidence="7">
    <location>
        <begin position="414"/>
        <end position="430"/>
    </location>
</feature>